<feature type="compositionally biased region" description="Basic and acidic residues" evidence="4">
    <location>
        <begin position="183"/>
        <end position="192"/>
    </location>
</feature>
<dbReference type="GO" id="GO:0009507">
    <property type="term" value="C:chloroplast"/>
    <property type="evidence" value="ECO:0007669"/>
    <property type="project" value="UniProtKB-SubCell"/>
</dbReference>
<dbReference type="FunFam" id="1.20.272.10:FF:000001">
    <property type="entry name" value="Putative AAA family ATPase"/>
    <property type="match status" value="1"/>
</dbReference>
<organism evidence="6">
    <name type="scientific">Guillardia theta (strain CCMP2712)</name>
    <name type="common">Cryptophyte</name>
    <dbReference type="NCBI Taxonomy" id="905079"/>
    <lineage>
        <taxon>Eukaryota</taxon>
        <taxon>Cryptophyceae</taxon>
        <taxon>Pyrenomonadales</taxon>
        <taxon>Geminigeraceae</taxon>
        <taxon>Guillardia</taxon>
    </lineage>
</organism>
<dbReference type="EnsemblProtists" id="EKX44677">
    <property type="protein sequence ID" value="EKX44677"/>
    <property type="gene ID" value="GUITHDRAFT_109455"/>
</dbReference>
<feature type="region of interest" description="Disordered" evidence="4">
    <location>
        <begin position="93"/>
        <end position="133"/>
    </location>
</feature>
<dbReference type="InterPro" id="IPR051314">
    <property type="entry name" value="AAA_ATPase_RarA/MGS1/WRNIP1"/>
</dbReference>
<dbReference type="eggNOG" id="KOG2028">
    <property type="taxonomic scope" value="Eukaryota"/>
</dbReference>
<dbReference type="GO" id="GO:0005524">
    <property type="term" value="F:ATP binding"/>
    <property type="evidence" value="ECO:0007669"/>
    <property type="project" value="UniProtKB-KW"/>
</dbReference>
<dbReference type="InterPro" id="IPR009060">
    <property type="entry name" value="UBA-like_sf"/>
</dbReference>
<feature type="compositionally biased region" description="Low complexity" evidence="4">
    <location>
        <begin position="93"/>
        <end position="104"/>
    </location>
</feature>
<keyword evidence="8" id="KW-1185">Reference proteome</keyword>
<dbReference type="Gene3D" id="1.10.8.60">
    <property type="match status" value="1"/>
</dbReference>
<dbReference type="PANTHER" id="PTHR13779">
    <property type="entry name" value="WERNER HELICASE-INTERACTING PROTEIN 1 FAMILY MEMBER"/>
    <property type="match status" value="1"/>
</dbReference>
<dbReference type="KEGG" id="gtt:GUITHDRAFT_109455"/>
<dbReference type="SUPFAM" id="SSF48019">
    <property type="entry name" value="post-AAA+ oligomerization domain-like"/>
    <property type="match status" value="1"/>
</dbReference>
<protein>
    <recommendedName>
        <fullName evidence="5">UBA domain-containing protein</fullName>
    </recommendedName>
</protein>
<dbReference type="GO" id="GO:0005634">
    <property type="term" value="C:nucleus"/>
    <property type="evidence" value="ECO:0007669"/>
    <property type="project" value="TreeGrafter"/>
</dbReference>
<evidence type="ECO:0000256" key="4">
    <source>
        <dbReference type="SAM" id="MobiDB-lite"/>
    </source>
</evidence>
<dbReference type="GO" id="GO:0003677">
    <property type="term" value="F:DNA binding"/>
    <property type="evidence" value="ECO:0007669"/>
    <property type="project" value="InterPro"/>
</dbReference>
<proteinExistence type="predicted"/>
<feature type="compositionally biased region" description="Gly residues" evidence="4">
    <location>
        <begin position="425"/>
        <end position="434"/>
    </location>
</feature>
<dbReference type="OrthoDB" id="10265467at2759"/>
<keyword evidence="3" id="KW-0067">ATP-binding</keyword>
<evidence type="ECO:0000313" key="8">
    <source>
        <dbReference type="Proteomes" id="UP000011087"/>
    </source>
</evidence>
<reference evidence="7" key="3">
    <citation type="submission" date="2016-03" db="UniProtKB">
        <authorList>
            <consortium name="EnsemblProtists"/>
        </authorList>
    </citation>
    <scope>IDENTIFICATION</scope>
</reference>
<dbReference type="PANTHER" id="PTHR13779:SF7">
    <property type="entry name" value="ATPASE WRNIP1"/>
    <property type="match status" value="1"/>
</dbReference>
<dbReference type="SUPFAM" id="SSF46934">
    <property type="entry name" value="UBA-like"/>
    <property type="match status" value="1"/>
</dbReference>
<dbReference type="GO" id="GO:0006261">
    <property type="term" value="P:DNA-templated DNA replication"/>
    <property type="evidence" value="ECO:0007669"/>
    <property type="project" value="TreeGrafter"/>
</dbReference>
<dbReference type="InterPro" id="IPR027417">
    <property type="entry name" value="P-loop_NTPase"/>
</dbReference>
<evidence type="ECO:0000313" key="6">
    <source>
        <dbReference type="EMBL" id="EKX44677.1"/>
    </source>
</evidence>
<dbReference type="GO" id="GO:0000731">
    <property type="term" value="P:DNA synthesis involved in DNA repair"/>
    <property type="evidence" value="ECO:0007669"/>
    <property type="project" value="TreeGrafter"/>
</dbReference>
<dbReference type="SUPFAM" id="SSF52540">
    <property type="entry name" value="P-loop containing nucleoside triphosphate hydrolases"/>
    <property type="match status" value="1"/>
</dbReference>
<feature type="compositionally biased region" description="Low complexity" evidence="4">
    <location>
        <begin position="119"/>
        <end position="132"/>
    </location>
</feature>
<dbReference type="InterPro" id="IPR032423">
    <property type="entry name" value="AAA_assoc_2"/>
</dbReference>
<gene>
    <name evidence="6" type="ORF">GUITHDRAFT_109455</name>
</gene>
<dbReference type="Pfam" id="PF12002">
    <property type="entry name" value="MgsA_C"/>
    <property type="match status" value="1"/>
</dbReference>
<dbReference type="Gene3D" id="1.10.8.10">
    <property type="entry name" value="DNA helicase RuvA subunit, C-terminal domain"/>
    <property type="match status" value="1"/>
</dbReference>
<dbReference type="PROSITE" id="PS50030">
    <property type="entry name" value="UBA"/>
    <property type="match status" value="1"/>
</dbReference>
<dbReference type="SMART" id="SM00165">
    <property type="entry name" value="UBA"/>
    <property type="match status" value="1"/>
</dbReference>
<dbReference type="RefSeq" id="XP_005831657.1">
    <property type="nucleotide sequence ID" value="XM_005831600.1"/>
</dbReference>
<evidence type="ECO:0000313" key="7">
    <source>
        <dbReference type="EnsemblProtists" id="EKX44677"/>
    </source>
</evidence>
<dbReference type="STRING" id="905079.L1J8L5"/>
<dbReference type="InterPro" id="IPR015940">
    <property type="entry name" value="UBA"/>
</dbReference>
<dbReference type="GeneID" id="17301390"/>
<dbReference type="GO" id="GO:0008047">
    <property type="term" value="F:enzyme activator activity"/>
    <property type="evidence" value="ECO:0007669"/>
    <property type="project" value="TreeGrafter"/>
</dbReference>
<evidence type="ECO:0000259" key="5">
    <source>
        <dbReference type="PROSITE" id="PS50030"/>
    </source>
</evidence>
<dbReference type="InterPro" id="IPR021886">
    <property type="entry name" value="MgsA_C"/>
</dbReference>
<evidence type="ECO:0000256" key="1">
    <source>
        <dbReference type="ARBA" id="ARBA00004229"/>
    </source>
</evidence>
<dbReference type="Gene3D" id="1.20.272.10">
    <property type="match status" value="1"/>
</dbReference>
<dbReference type="Gene3D" id="1.10.3710.10">
    <property type="entry name" value="DNA polymerase III clamp loader subunits, C-terminal domain"/>
    <property type="match status" value="1"/>
</dbReference>
<feature type="region of interest" description="Disordered" evidence="4">
    <location>
        <begin position="408"/>
        <end position="440"/>
    </location>
</feature>
<dbReference type="AlphaFoldDB" id="L1J8L5"/>
<reference evidence="8" key="2">
    <citation type="submission" date="2012-11" db="EMBL/GenBank/DDBJ databases">
        <authorList>
            <person name="Kuo A."/>
            <person name="Curtis B.A."/>
            <person name="Tanifuji G."/>
            <person name="Burki F."/>
            <person name="Gruber A."/>
            <person name="Irimia M."/>
            <person name="Maruyama S."/>
            <person name="Arias M.C."/>
            <person name="Ball S.G."/>
            <person name="Gile G.H."/>
            <person name="Hirakawa Y."/>
            <person name="Hopkins J.F."/>
            <person name="Rensing S.A."/>
            <person name="Schmutz J."/>
            <person name="Symeonidi A."/>
            <person name="Elias M."/>
            <person name="Eveleigh R.J."/>
            <person name="Herman E.K."/>
            <person name="Klute M.J."/>
            <person name="Nakayama T."/>
            <person name="Obornik M."/>
            <person name="Reyes-Prieto A."/>
            <person name="Armbrust E.V."/>
            <person name="Aves S.J."/>
            <person name="Beiko R.G."/>
            <person name="Coutinho P."/>
            <person name="Dacks J.B."/>
            <person name="Durnford D.G."/>
            <person name="Fast N.M."/>
            <person name="Green B.R."/>
            <person name="Grisdale C."/>
            <person name="Hempe F."/>
            <person name="Henrissat B."/>
            <person name="Hoppner M.P."/>
            <person name="Ishida K.-I."/>
            <person name="Kim E."/>
            <person name="Koreny L."/>
            <person name="Kroth P.G."/>
            <person name="Liu Y."/>
            <person name="Malik S.-B."/>
            <person name="Maier U.G."/>
            <person name="McRose D."/>
            <person name="Mock T."/>
            <person name="Neilson J.A."/>
            <person name="Onodera N.T."/>
            <person name="Poole A.M."/>
            <person name="Pritham E.J."/>
            <person name="Richards T.A."/>
            <person name="Rocap G."/>
            <person name="Roy S.W."/>
            <person name="Sarai C."/>
            <person name="Schaack S."/>
            <person name="Shirato S."/>
            <person name="Slamovits C.H."/>
            <person name="Spencer D.F."/>
            <person name="Suzuki S."/>
            <person name="Worden A.Z."/>
            <person name="Zauner S."/>
            <person name="Barry K."/>
            <person name="Bell C."/>
            <person name="Bharti A.K."/>
            <person name="Crow J.A."/>
            <person name="Grimwood J."/>
            <person name="Kramer R."/>
            <person name="Lindquist E."/>
            <person name="Lucas S."/>
            <person name="Salamov A."/>
            <person name="McFadden G.I."/>
            <person name="Lane C.E."/>
            <person name="Keeling P.J."/>
            <person name="Gray M.W."/>
            <person name="Grigoriev I.V."/>
            <person name="Archibald J.M."/>
        </authorList>
    </citation>
    <scope>NUCLEOTIDE SEQUENCE</scope>
    <source>
        <strain evidence="8">CCMP2712</strain>
    </source>
</reference>
<evidence type="ECO:0000256" key="3">
    <source>
        <dbReference type="ARBA" id="ARBA00022840"/>
    </source>
</evidence>
<reference evidence="6 8" key="1">
    <citation type="journal article" date="2012" name="Nature">
        <title>Algal genomes reveal evolutionary mosaicism and the fate of nucleomorphs.</title>
        <authorList>
            <consortium name="DOE Joint Genome Institute"/>
            <person name="Curtis B.A."/>
            <person name="Tanifuji G."/>
            <person name="Burki F."/>
            <person name="Gruber A."/>
            <person name="Irimia M."/>
            <person name="Maruyama S."/>
            <person name="Arias M.C."/>
            <person name="Ball S.G."/>
            <person name="Gile G.H."/>
            <person name="Hirakawa Y."/>
            <person name="Hopkins J.F."/>
            <person name="Kuo A."/>
            <person name="Rensing S.A."/>
            <person name="Schmutz J."/>
            <person name="Symeonidi A."/>
            <person name="Elias M."/>
            <person name="Eveleigh R.J."/>
            <person name="Herman E.K."/>
            <person name="Klute M.J."/>
            <person name="Nakayama T."/>
            <person name="Obornik M."/>
            <person name="Reyes-Prieto A."/>
            <person name="Armbrust E.V."/>
            <person name="Aves S.J."/>
            <person name="Beiko R.G."/>
            <person name="Coutinho P."/>
            <person name="Dacks J.B."/>
            <person name="Durnford D.G."/>
            <person name="Fast N.M."/>
            <person name="Green B.R."/>
            <person name="Grisdale C.J."/>
            <person name="Hempel F."/>
            <person name="Henrissat B."/>
            <person name="Hoppner M.P."/>
            <person name="Ishida K."/>
            <person name="Kim E."/>
            <person name="Koreny L."/>
            <person name="Kroth P.G."/>
            <person name="Liu Y."/>
            <person name="Malik S.B."/>
            <person name="Maier U.G."/>
            <person name="McRose D."/>
            <person name="Mock T."/>
            <person name="Neilson J.A."/>
            <person name="Onodera N.T."/>
            <person name="Poole A.M."/>
            <person name="Pritham E.J."/>
            <person name="Richards T.A."/>
            <person name="Rocap G."/>
            <person name="Roy S.W."/>
            <person name="Sarai C."/>
            <person name="Schaack S."/>
            <person name="Shirato S."/>
            <person name="Slamovits C.H."/>
            <person name="Spencer D.F."/>
            <person name="Suzuki S."/>
            <person name="Worden A.Z."/>
            <person name="Zauner S."/>
            <person name="Barry K."/>
            <person name="Bell C."/>
            <person name="Bharti A.K."/>
            <person name="Crow J.A."/>
            <person name="Grimwood J."/>
            <person name="Kramer R."/>
            <person name="Lindquist E."/>
            <person name="Lucas S."/>
            <person name="Salamov A."/>
            <person name="McFadden G.I."/>
            <person name="Lane C.E."/>
            <person name="Keeling P.J."/>
            <person name="Gray M.W."/>
            <person name="Grigoriev I.V."/>
            <person name="Archibald J.M."/>
        </authorList>
    </citation>
    <scope>NUCLEOTIDE SEQUENCE</scope>
    <source>
        <strain evidence="6 8">CCMP2712</strain>
    </source>
</reference>
<dbReference type="GO" id="GO:0017116">
    <property type="term" value="F:single-stranded DNA helicase activity"/>
    <property type="evidence" value="ECO:0007669"/>
    <property type="project" value="TreeGrafter"/>
</dbReference>
<feature type="compositionally biased region" description="Basic and acidic residues" evidence="4">
    <location>
        <begin position="408"/>
        <end position="424"/>
    </location>
</feature>
<dbReference type="InterPro" id="IPR008921">
    <property type="entry name" value="DNA_pol3_clamp-load_cplx_C"/>
</dbReference>
<dbReference type="PaxDb" id="55529-EKX44677"/>
<comment type="subcellular location">
    <subcellularLocation>
        <location evidence="1">Plastid</location>
        <location evidence="1">Chloroplast</location>
    </subcellularLocation>
</comment>
<sequence length="639" mass="69985">MVLYSYRVKKEWRGAMEIFSEGKIHMIKEMGFTDEGIIKDALRQVSGNVALAIEKLVSGAVARPSVTVVKENEDAPPPSSSCTKSLAPIFTASQKPSLLSQPSQRGRAPVKEKPGRMGKSSSRLVKSSSMVSFPTMSRELSRSAVIKREREPEEEVNVMSDVKAGDVEVHVLPEEQEQEDREDQVPKRRRPADFERRPLAERMRPESVERIVGQRDVANAIRKFLLTGSIPSIILWGPPGCGKSTLGKIVSRAEGFTSVFLSAVNSGLADDAFLPHVESGLITLIGATTENPSFSLNRALLSRCQVYNLKKLDEEEVKDIILRALNDRENGLMPGLDKLRGGQGSDRCLTSCTGDFAMKQRACRSLRPSRWKFVLVLVPQALDVVVKLADGDARSALNFVEVSMSHAMERSRSSEERGGRDAGRARGGAGGAAGAGAEVDEEGLDDVRKATLDQMTVAYDAHGDEHYNCISAFHKSIRGSDPQATIYWLARMLEGGENPEYVARRMIRIASEDIGLADTSALVQATATLEAVKAIGMPECNLALCQCAVYLACCPKCNALYSAYKAAAACVREEPNYPVPLHLRNATSKVLADLGWGKGYKYNHDYPEGCDQEYLPPELAGRRFLTVEPARRREVSPAL</sequence>
<dbReference type="Proteomes" id="UP000011087">
    <property type="component" value="Unassembled WGS sequence"/>
</dbReference>
<feature type="region of interest" description="Disordered" evidence="4">
    <location>
        <begin position="173"/>
        <end position="192"/>
    </location>
</feature>
<dbReference type="EMBL" id="JH993003">
    <property type="protein sequence ID" value="EKX44677.1"/>
    <property type="molecule type" value="Genomic_DNA"/>
</dbReference>
<dbReference type="HOGENOM" id="CLU_017985_0_3_1"/>
<dbReference type="Pfam" id="PF16193">
    <property type="entry name" value="AAA_assoc_2"/>
    <property type="match status" value="1"/>
</dbReference>
<feature type="domain" description="UBA" evidence="5">
    <location>
        <begin position="17"/>
        <end position="59"/>
    </location>
</feature>
<dbReference type="Gene3D" id="3.40.50.300">
    <property type="entry name" value="P-loop containing nucleotide triphosphate hydrolases"/>
    <property type="match status" value="2"/>
</dbReference>
<name>L1J8L5_GUITC</name>
<keyword evidence="2" id="KW-0547">Nucleotide-binding</keyword>
<accession>L1J8L5</accession>
<evidence type="ECO:0000256" key="2">
    <source>
        <dbReference type="ARBA" id="ARBA00022741"/>
    </source>
</evidence>
<dbReference type="OMA" id="RIILSQC"/>